<comment type="caution">
    <text evidence="7">The sequence shown here is derived from an EMBL/GenBank/DDBJ whole genome shotgun (WGS) entry which is preliminary data.</text>
</comment>
<dbReference type="Proteomes" id="UP000785679">
    <property type="component" value="Unassembled WGS sequence"/>
</dbReference>
<evidence type="ECO:0000259" key="6">
    <source>
        <dbReference type="PROSITE" id="PS50850"/>
    </source>
</evidence>
<proteinExistence type="predicted"/>
<feature type="domain" description="Major facilitator superfamily (MFS) profile" evidence="6">
    <location>
        <begin position="1"/>
        <end position="474"/>
    </location>
</feature>
<feature type="transmembrane region" description="Helical" evidence="5">
    <location>
        <begin position="109"/>
        <end position="133"/>
    </location>
</feature>
<sequence>MDFALHEACIPQPKKDKNLQAFCGTNLYYQVDYTVDYSLRNWFTQLQLECVEKSSIAFIGMCFFLGWAFGSIFVPRLSDLYGRKYAFLGSMILQTGAMIGMNFSHSIPLTTALMFVLGMCCVGSRALGFLYLMEMLPKRWQVPSGTILNIFDTSIPVLEVLYFWKISKEWTTFVIIFGECVGVLVIIGTLFLPESPKFLLTMKRYDEARNTINFFTQPDSKFRGKFDQEVNDHKSHFIRQKGPQGLNQSDISGMLSFIDQDKLTILLNDKRITQDLIAEEKLRNAEERQLTGSLKDLIAIRRHFINLCILLFAWIGSSFDYYLVSIIIKYLPGDVFVNAIVTNSADIPIAILAGVLYQFFGLKKSLFGAFILAALGGLSLVIFSATLPGIVPVMVLFAKGGVKMTFNICYFANSQIFPAIFAGTAFGICNLGAKIATIFSPYMAEIDPPLPMIIFTVLAVSCAVVSLLIRTEPESQTIIKEVSSHRSTDSSKQNN</sequence>
<feature type="transmembrane region" description="Helical" evidence="5">
    <location>
        <begin position="304"/>
        <end position="324"/>
    </location>
</feature>
<evidence type="ECO:0000256" key="1">
    <source>
        <dbReference type="ARBA" id="ARBA00004141"/>
    </source>
</evidence>
<dbReference type="PANTHER" id="PTHR24064">
    <property type="entry name" value="SOLUTE CARRIER FAMILY 22 MEMBER"/>
    <property type="match status" value="1"/>
</dbReference>
<dbReference type="AlphaFoldDB" id="A0A8J8NSP4"/>
<keyword evidence="8" id="KW-1185">Reference proteome</keyword>
<evidence type="ECO:0000313" key="7">
    <source>
        <dbReference type="EMBL" id="TNV80877.1"/>
    </source>
</evidence>
<dbReference type="Gene3D" id="1.20.1250.20">
    <property type="entry name" value="MFS general substrate transporter like domains"/>
    <property type="match status" value="1"/>
</dbReference>
<dbReference type="PROSITE" id="PS50850">
    <property type="entry name" value="MFS"/>
    <property type="match status" value="1"/>
</dbReference>
<dbReference type="GO" id="GO:0022857">
    <property type="term" value="F:transmembrane transporter activity"/>
    <property type="evidence" value="ECO:0007669"/>
    <property type="project" value="InterPro"/>
</dbReference>
<reference evidence="7" key="1">
    <citation type="submission" date="2019-06" db="EMBL/GenBank/DDBJ databases">
        <authorList>
            <person name="Zheng W."/>
        </authorList>
    </citation>
    <scope>NUCLEOTIDE SEQUENCE</scope>
    <source>
        <strain evidence="7">QDHG01</strain>
    </source>
</reference>
<dbReference type="OrthoDB" id="5296287at2759"/>
<keyword evidence="2 5" id="KW-0812">Transmembrane</keyword>
<feature type="transmembrane region" description="Helical" evidence="5">
    <location>
        <begin position="85"/>
        <end position="103"/>
    </location>
</feature>
<name>A0A8J8NSP4_HALGN</name>
<feature type="transmembrane region" description="Helical" evidence="5">
    <location>
        <begin position="366"/>
        <end position="387"/>
    </location>
</feature>
<accession>A0A8J8NSP4</accession>
<dbReference type="EMBL" id="RRYP01006906">
    <property type="protein sequence ID" value="TNV80877.1"/>
    <property type="molecule type" value="Genomic_DNA"/>
</dbReference>
<feature type="transmembrane region" description="Helical" evidence="5">
    <location>
        <begin position="55"/>
        <end position="73"/>
    </location>
</feature>
<dbReference type="InterPro" id="IPR036259">
    <property type="entry name" value="MFS_trans_sf"/>
</dbReference>
<dbReference type="SUPFAM" id="SSF103473">
    <property type="entry name" value="MFS general substrate transporter"/>
    <property type="match status" value="1"/>
</dbReference>
<gene>
    <name evidence="7" type="ORF">FGO68_gene2614</name>
</gene>
<keyword evidence="4 5" id="KW-0472">Membrane</keyword>
<comment type="subcellular location">
    <subcellularLocation>
        <location evidence="1">Membrane</location>
        <topology evidence="1">Multi-pass membrane protein</topology>
    </subcellularLocation>
</comment>
<organism evidence="7 8">
    <name type="scientific">Halteria grandinella</name>
    <dbReference type="NCBI Taxonomy" id="5974"/>
    <lineage>
        <taxon>Eukaryota</taxon>
        <taxon>Sar</taxon>
        <taxon>Alveolata</taxon>
        <taxon>Ciliophora</taxon>
        <taxon>Intramacronucleata</taxon>
        <taxon>Spirotrichea</taxon>
        <taxon>Stichotrichia</taxon>
        <taxon>Sporadotrichida</taxon>
        <taxon>Halteriidae</taxon>
        <taxon>Halteria</taxon>
    </lineage>
</organism>
<protein>
    <recommendedName>
        <fullName evidence="6">Major facilitator superfamily (MFS) profile domain-containing protein</fullName>
    </recommendedName>
</protein>
<dbReference type="Pfam" id="PF00083">
    <property type="entry name" value="Sugar_tr"/>
    <property type="match status" value="1"/>
</dbReference>
<evidence type="ECO:0000256" key="5">
    <source>
        <dbReference type="SAM" id="Phobius"/>
    </source>
</evidence>
<dbReference type="InterPro" id="IPR005828">
    <property type="entry name" value="MFS_sugar_transport-like"/>
</dbReference>
<evidence type="ECO:0000256" key="2">
    <source>
        <dbReference type="ARBA" id="ARBA00022692"/>
    </source>
</evidence>
<evidence type="ECO:0000256" key="4">
    <source>
        <dbReference type="ARBA" id="ARBA00023136"/>
    </source>
</evidence>
<feature type="transmembrane region" description="Helical" evidence="5">
    <location>
        <begin position="170"/>
        <end position="192"/>
    </location>
</feature>
<feature type="transmembrane region" description="Helical" evidence="5">
    <location>
        <begin position="450"/>
        <end position="469"/>
    </location>
</feature>
<feature type="transmembrane region" description="Helical" evidence="5">
    <location>
        <begin position="336"/>
        <end position="359"/>
    </location>
</feature>
<evidence type="ECO:0000256" key="3">
    <source>
        <dbReference type="ARBA" id="ARBA00022989"/>
    </source>
</evidence>
<dbReference type="InterPro" id="IPR020846">
    <property type="entry name" value="MFS_dom"/>
</dbReference>
<dbReference type="GO" id="GO:0016020">
    <property type="term" value="C:membrane"/>
    <property type="evidence" value="ECO:0007669"/>
    <property type="project" value="UniProtKB-SubCell"/>
</dbReference>
<keyword evidence="3 5" id="KW-1133">Transmembrane helix</keyword>
<evidence type="ECO:0000313" key="8">
    <source>
        <dbReference type="Proteomes" id="UP000785679"/>
    </source>
</evidence>